<comment type="similarity">
    <text evidence="2">Belongs to the ABC transporter superfamily.</text>
</comment>
<evidence type="ECO:0000256" key="1">
    <source>
        <dbReference type="ARBA" id="ARBA00004370"/>
    </source>
</evidence>
<keyword evidence="4" id="KW-1003">Cell membrane</keyword>
<dbReference type="SUPFAM" id="SSF52540">
    <property type="entry name" value="P-loop containing nucleoside triphosphate hydrolases"/>
    <property type="match status" value="1"/>
</dbReference>
<evidence type="ECO:0000256" key="4">
    <source>
        <dbReference type="ARBA" id="ARBA00022475"/>
    </source>
</evidence>
<keyword evidence="3" id="KW-0813">Transport</keyword>
<dbReference type="InterPro" id="IPR003439">
    <property type="entry name" value="ABC_transporter-like_ATP-bd"/>
</dbReference>
<dbReference type="InterPro" id="IPR027417">
    <property type="entry name" value="P-loop_NTPase"/>
</dbReference>
<keyword evidence="7" id="KW-0067">ATP-binding</keyword>
<dbReference type="PROSITE" id="PS00675">
    <property type="entry name" value="SIGMA54_INTERACT_1"/>
    <property type="match status" value="1"/>
</dbReference>
<dbReference type="InterPro" id="IPR025662">
    <property type="entry name" value="Sigma_54_int_dom_ATP-bd_1"/>
</dbReference>
<proteinExistence type="inferred from homology"/>
<dbReference type="Gene3D" id="3.40.50.300">
    <property type="entry name" value="P-loop containing nucleotide triphosphate hydrolases"/>
    <property type="match status" value="1"/>
</dbReference>
<dbReference type="RefSeq" id="WP_264293381.1">
    <property type="nucleotide sequence ID" value="NZ_CACRUB010000068.1"/>
</dbReference>
<evidence type="ECO:0000256" key="5">
    <source>
        <dbReference type="ARBA" id="ARBA00023136"/>
    </source>
</evidence>
<sequence>MSDIIVKTTGLCTDFKIKDRMVRAVNRVSLSLERGKTLVILGESGSGKSTYMKALLRILPKTAAVEGQAEFLGNDLFRMSEKEFRDIRGNRMAMIYQDSLSALDPMYDV</sequence>
<evidence type="ECO:0000256" key="3">
    <source>
        <dbReference type="ARBA" id="ARBA00022448"/>
    </source>
</evidence>
<evidence type="ECO:0000313" key="7">
    <source>
        <dbReference type="EMBL" id="VYU74870.1"/>
    </source>
</evidence>
<accession>A0A6N3HFJ9</accession>
<dbReference type="GO" id="GO:0005524">
    <property type="term" value="F:ATP binding"/>
    <property type="evidence" value="ECO:0007669"/>
    <property type="project" value="UniProtKB-KW"/>
</dbReference>
<protein>
    <submittedName>
        <fullName evidence="7">Oligopeptide transport ATP-binding protein OppD</fullName>
    </submittedName>
</protein>
<name>A0A6N3HFJ9_FLAPL</name>
<dbReference type="Pfam" id="PF00005">
    <property type="entry name" value="ABC_tran"/>
    <property type="match status" value="1"/>
</dbReference>
<dbReference type="EMBL" id="CACRUB010000068">
    <property type="protein sequence ID" value="VYU74870.1"/>
    <property type="molecule type" value="Genomic_DNA"/>
</dbReference>
<feature type="domain" description="ABC transporter" evidence="6">
    <location>
        <begin position="26"/>
        <end position="106"/>
    </location>
</feature>
<dbReference type="GO" id="GO:0016887">
    <property type="term" value="F:ATP hydrolysis activity"/>
    <property type="evidence" value="ECO:0007669"/>
    <property type="project" value="InterPro"/>
</dbReference>
<keyword evidence="7" id="KW-0547">Nucleotide-binding</keyword>
<keyword evidence="5" id="KW-0472">Membrane</keyword>
<dbReference type="InterPro" id="IPR050388">
    <property type="entry name" value="ABC_Ni/Peptide_Import"/>
</dbReference>
<evidence type="ECO:0000256" key="2">
    <source>
        <dbReference type="ARBA" id="ARBA00005417"/>
    </source>
</evidence>
<evidence type="ECO:0000259" key="6">
    <source>
        <dbReference type="Pfam" id="PF00005"/>
    </source>
</evidence>
<dbReference type="AlphaFoldDB" id="A0A6N3HFJ9"/>
<organism evidence="7">
    <name type="scientific">Flavonifractor plautii</name>
    <name type="common">Fusobacterium plautii</name>
    <dbReference type="NCBI Taxonomy" id="292800"/>
    <lineage>
        <taxon>Bacteria</taxon>
        <taxon>Bacillati</taxon>
        <taxon>Bacillota</taxon>
        <taxon>Clostridia</taxon>
        <taxon>Eubacteriales</taxon>
        <taxon>Oscillospiraceae</taxon>
        <taxon>Flavonifractor</taxon>
    </lineage>
</organism>
<dbReference type="GO" id="GO:0016020">
    <property type="term" value="C:membrane"/>
    <property type="evidence" value="ECO:0007669"/>
    <property type="project" value="UniProtKB-SubCell"/>
</dbReference>
<dbReference type="PANTHER" id="PTHR43297:SF2">
    <property type="entry name" value="DIPEPTIDE TRANSPORT ATP-BINDING PROTEIN DPPD"/>
    <property type="match status" value="1"/>
</dbReference>
<dbReference type="PANTHER" id="PTHR43297">
    <property type="entry name" value="OLIGOPEPTIDE TRANSPORT ATP-BINDING PROTEIN APPD"/>
    <property type="match status" value="1"/>
</dbReference>
<comment type="subcellular location">
    <subcellularLocation>
        <location evidence="1">Membrane</location>
    </subcellularLocation>
</comment>
<gene>
    <name evidence="7" type="primary">oppD_10</name>
    <name evidence="7" type="ORF">FPLFYP42_03794</name>
</gene>
<reference evidence="7" key="1">
    <citation type="submission" date="2019-11" db="EMBL/GenBank/DDBJ databases">
        <authorList>
            <person name="Feng L."/>
        </authorList>
    </citation>
    <scope>NUCLEOTIDE SEQUENCE</scope>
    <source>
        <strain evidence="7">FplautiiLFYP42</strain>
    </source>
</reference>